<dbReference type="Proteomes" id="UP001208794">
    <property type="component" value="Unassembled WGS sequence"/>
</dbReference>
<sequence length="435" mass="48360">MKSKFLLICFLIAAVSILLDCKTKLDLGDESKLPVISTLFNNRMLLLLKGTYATDNPLDWNELNNGTGDLYIDTQGEGLDPTMTLTSLPKAGNLPIFLDIGEVRISSKYLKGLNELTQIRDTVDSNKFWDYIAPNRQVFCTVTYSFDNNTCTESNGILKASDFFNGIGAQFPSNDPSSETLSWEQAYASGQPWLGREYYYAAIYFRSLVTGYALDAGIPVRGRFDNRTIVNGLNIVPRNNYVAGTTTAEKSNIVPKLFPALYTQLPTQSVQSDMRIRDGFDPYILEVRINLKENLMLHSYTSSRSTTVTYVGVSDIFADHKGEGDAGGNILTRARVIYPEVASSLTISGGGNSLLHYYGIFRFQETEYLSVLPLAATPAKQNAKIKYLNPGTYKVVCLGDLSKRDGYPDTVVRETAFTIPDYPFRQTYNVALTCP</sequence>
<evidence type="ECO:0008006" key="3">
    <source>
        <dbReference type="Google" id="ProtNLM"/>
    </source>
</evidence>
<accession>A0ABT3M9Y8</accession>
<dbReference type="EMBL" id="JAMQPR010000001">
    <property type="protein sequence ID" value="MCW7505203.1"/>
    <property type="molecule type" value="Genomic_DNA"/>
</dbReference>
<dbReference type="NCBIfam" id="NF047586">
    <property type="entry name" value="LIC11270_fam"/>
    <property type="match status" value="1"/>
</dbReference>
<proteinExistence type="predicted"/>
<gene>
    <name evidence="1" type="ORF">ND855_13795</name>
</gene>
<reference evidence="1 2" key="1">
    <citation type="submission" date="2022-06" db="EMBL/GenBank/DDBJ databases">
        <title>Leptospira isolates from biofilms formed at urban environments.</title>
        <authorList>
            <person name="Ribeiro P.S."/>
            <person name="Sousa T."/>
            <person name="Carvalho N."/>
            <person name="Aburjaile F."/>
            <person name="Neves F."/>
            <person name="Oliveira D."/>
            <person name="Blanco L."/>
            <person name="Lima J."/>
            <person name="Costa F."/>
            <person name="Brenig B."/>
            <person name="Soares S."/>
            <person name="Ramos R."/>
            <person name="Goes-Neto A."/>
            <person name="Matiuzzi M."/>
            <person name="Azevedo V."/>
            <person name="Ristow P."/>
        </authorList>
    </citation>
    <scope>NUCLEOTIDE SEQUENCE [LARGE SCALE GENOMIC DNA]</scope>
    <source>
        <strain evidence="1 2">VSF14</strain>
    </source>
</reference>
<comment type="caution">
    <text evidence="1">The sequence shown here is derived from an EMBL/GenBank/DDBJ whole genome shotgun (WGS) entry which is preliminary data.</text>
</comment>
<keyword evidence="2" id="KW-1185">Reference proteome</keyword>
<evidence type="ECO:0000313" key="2">
    <source>
        <dbReference type="Proteomes" id="UP001208794"/>
    </source>
</evidence>
<dbReference type="RefSeq" id="WP_265358804.1">
    <property type="nucleotide sequence ID" value="NZ_JAMQPR010000001.1"/>
</dbReference>
<evidence type="ECO:0000313" key="1">
    <source>
        <dbReference type="EMBL" id="MCW7505203.1"/>
    </source>
</evidence>
<name>A0ABT3M9Y8_9LEPT</name>
<organism evidence="1 2">
    <name type="scientific">Leptospira paudalimensis</name>
    <dbReference type="NCBI Taxonomy" id="2950024"/>
    <lineage>
        <taxon>Bacteria</taxon>
        <taxon>Pseudomonadati</taxon>
        <taxon>Spirochaetota</taxon>
        <taxon>Spirochaetia</taxon>
        <taxon>Leptospirales</taxon>
        <taxon>Leptospiraceae</taxon>
        <taxon>Leptospira</taxon>
    </lineage>
</organism>
<protein>
    <recommendedName>
        <fullName evidence="3">Lipoprotein</fullName>
    </recommendedName>
</protein>